<dbReference type="AlphaFoldDB" id="A0A1G7AZZ4"/>
<feature type="chain" id="PRO_5011683594" description="Lipoprotein" evidence="1">
    <location>
        <begin position="21"/>
        <end position="228"/>
    </location>
</feature>
<evidence type="ECO:0000313" key="2">
    <source>
        <dbReference type="EMBL" id="SDE20438.1"/>
    </source>
</evidence>
<organism evidence="2 3">
    <name type="scientific">Mucilaginibacter pineti</name>
    <dbReference type="NCBI Taxonomy" id="1391627"/>
    <lineage>
        <taxon>Bacteria</taxon>
        <taxon>Pseudomonadati</taxon>
        <taxon>Bacteroidota</taxon>
        <taxon>Sphingobacteriia</taxon>
        <taxon>Sphingobacteriales</taxon>
        <taxon>Sphingobacteriaceae</taxon>
        <taxon>Mucilaginibacter</taxon>
    </lineage>
</organism>
<feature type="signal peptide" evidence="1">
    <location>
        <begin position="1"/>
        <end position="20"/>
    </location>
</feature>
<dbReference type="Proteomes" id="UP000199072">
    <property type="component" value="Unassembled WGS sequence"/>
</dbReference>
<sequence>MKYRYFLILFTFFTILGACNQPISQTSKASAKKVINAAPEKKIPIDTSKAFKFNDNWVVPKSSLDFNSLGDSQGDTLKLAVCGDFVYSPFGTIKDSSAFSSSLLKNFSIVTRTEKMDNGTFNFQILNHGSSKLIFFFDTDPEASRHSDIFKGEIYDEDVQFVNGIRIGMSFPNFYKTLFDSFPDDLTNNYTVVQIISCVDDIIQTYDFDAGKLKSVKFITDSYWKVDY</sequence>
<evidence type="ECO:0000313" key="3">
    <source>
        <dbReference type="Proteomes" id="UP000199072"/>
    </source>
</evidence>
<keyword evidence="1" id="KW-0732">Signal</keyword>
<evidence type="ECO:0008006" key="4">
    <source>
        <dbReference type="Google" id="ProtNLM"/>
    </source>
</evidence>
<name>A0A1G7AZZ4_9SPHI</name>
<dbReference type="RefSeq" id="WP_091149532.1">
    <property type="nucleotide sequence ID" value="NZ_FNAI01000004.1"/>
</dbReference>
<dbReference type="PROSITE" id="PS51257">
    <property type="entry name" value="PROKAR_LIPOPROTEIN"/>
    <property type="match status" value="1"/>
</dbReference>
<gene>
    <name evidence="2" type="ORF">SAMN05216464_104334</name>
</gene>
<protein>
    <recommendedName>
        <fullName evidence="4">Lipoprotein</fullName>
    </recommendedName>
</protein>
<reference evidence="2 3" key="1">
    <citation type="submission" date="2016-10" db="EMBL/GenBank/DDBJ databases">
        <authorList>
            <person name="de Groot N.N."/>
        </authorList>
    </citation>
    <scope>NUCLEOTIDE SEQUENCE [LARGE SCALE GENOMIC DNA]</scope>
    <source>
        <strain evidence="2 3">47C3B</strain>
    </source>
</reference>
<dbReference type="EMBL" id="FNAI01000004">
    <property type="protein sequence ID" value="SDE20438.1"/>
    <property type="molecule type" value="Genomic_DNA"/>
</dbReference>
<evidence type="ECO:0000256" key="1">
    <source>
        <dbReference type="SAM" id="SignalP"/>
    </source>
</evidence>
<dbReference type="STRING" id="1391627.SAMN05216464_104334"/>
<accession>A0A1G7AZZ4</accession>
<keyword evidence="3" id="KW-1185">Reference proteome</keyword>
<proteinExistence type="predicted"/>
<dbReference type="OrthoDB" id="795392at2"/>